<dbReference type="Gene3D" id="3.90.870.20">
    <property type="entry name" value="Carbamoyltransferase, C-terminal domain"/>
    <property type="match status" value="1"/>
</dbReference>
<keyword evidence="3" id="KW-1185">Reference proteome</keyword>
<evidence type="ECO:0000313" key="2">
    <source>
        <dbReference type="EMBL" id="GAA4232431.1"/>
    </source>
</evidence>
<comment type="caution">
    <text evidence="2">The sequence shown here is derived from an EMBL/GenBank/DDBJ whole genome shotgun (WGS) entry which is preliminary data.</text>
</comment>
<dbReference type="PANTHER" id="PTHR34847:SF1">
    <property type="entry name" value="NODULATION PROTEIN U"/>
    <property type="match status" value="1"/>
</dbReference>
<reference evidence="3" key="1">
    <citation type="journal article" date="2019" name="Int. J. Syst. Evol. Microbiol.">
        <title>The Global Catalogue of Microorganisms (GCM) 10K type strain sequencing project: providing services to taxonomists for standard genome sequencing and annotation.</title>
        <authorList>
            <consortium name="The Broad Institute Genomics Platform"/>
            <consortium name="The Broad Institute Genome Sequencing Center for Infectious Disease"/>
            <person name="Wu L."/>
            <person name="Ma J."/>
        </authorList>
    </citation>
    <scope>NUCLEOTIDE SEQUENCE [LARGE SCALE GENOMIC DNA]</scope>
    <source>
        <strain evidence="3">JCM 17440</strain>
    </source>
</reference>
<sequence length="255" mass="27611">MGLAAYGRAARLQVPELTTFDDAEYRPVVVDDPVVAGHDPADIRAPRARREPFVPFTGRTPGPSPEHLDGLEFRDFHPDEVATLLLDGRIGAIVTGRSEAGPRALCNRSIIARPAPAQLRTRLNSIKDREQWRPFGPVASATTDRRLWDDVGELSRYMLGAARMTETGLDTAPAVAHVDGTTRPQELRPGESPTISAVLDAMAAQGAAPVLVNTSFNGRGEPIVDTAADALAAFHRLDLDFLILEDRVLRKLSAP</sequence>
<accession>A0ABP8C2M8</accession>
<evidence type="ECO:0000313" key="3">
    <source>
        <dbReference type="Proteomes" id="UP001501710"/>
    </source>
</evidence>
<dbReference type="Pfam" id="PF16861">
    <property type="entry name" value="Carbam_trans_C"/>
    <property type="match status" value="1"/>
</dbReference>
<dbReference type="InterPro" id="IPR031730">
    <property type="entry name" value="Carbam_trans_C"/>
</dbReference>
<proteinExistence type="predicted"/>
<feature type="domain" description="Carbamoyltransferase C-terminal" evidence="1">
    <location>
        <begin position="82"/>
        <end position="251"/>
    </location>
</feature>
<dbReference type="Proteomes" id="UP001501710">
    <property type="component" value="Unassembled WGS sequence"/>
</dbReference>
<dbReference type="EMBL" id="BAABAS010000006">
    <property type="protein sequence ID" value="GAA4232431.1"/>
    <property type="molecule type" value="Genomic_DNA"/>
</dbReference>
<evidence type="ECO:0000259" key="1">
    <source>
        <dbReference type="Pfam" id="PF16861"/>
    </source>
</evidence>
<dbReference type="RefSeq" id="WP_344896867.1">
    <property type="nucleotide sequence ID" value="NZ_BAABAS010000006.1"/>
</dbReference>
<dbReference type="InterPro" id="IPR051338">
    <property type="entry name" value="NodU/CmcH_Carbamoyltrnsfr"/>
</dbReference>
<protein>
    <recommendedName>
        <fullName evidence="1">Carbamoyltransferase C-terminal domain-containing protein</fullName>
    </recommendedName>
</protein>
<dbReference type="PANTHER" id="PTHR34847">
    <property type="entry name" value="NODULATION PROTEIN U"/>
    <property type="match status" value="1"/>
</dbReference>
<gene>
    <name evidence="2" type="ORF">GCM10022254_32280</name>
</gene>
<organism evidence="2 3">
    <name type="scientific">Actinomadura meridiana</name>
    <dbReference type="NCBI Taxonomy" id="559626"/>
    <lineage>
        <taxon>Bacteria</taxon>
        <taxon>Bacillati</taxon>
        <taxon>Actinomycetota</taxon>
        <taxon>Actinomycetes</taxon>
        <taxon>Streptosporangiales</taxon>
        <taxon>Thermomonosporaceae</taxon>
        <taxon>Actinomadura</taxon>
    </lineage>
</organism>
<dbReference type="InterPro" id="IPR038152">
    <property type="entry name" value="Carbam_trans_C_sf"/>
</dbReference>
<name>A0ABP8C2M8_9ACTN</name>